<dbReference type="InterPro" id="IPR035669">
    <property type="entry name" value="SGNH_plant_lipase-like"/>
</dbReference>
<evidence type="ECO:0000256" key="4">
    <source>
        <dbReference type="ARBA" id="ARBA00023180"/>
    </source>
</evidence>
<dbReference type="KEGG" id="dcr:108208361"/>
<keyword evidence="3" id="KW-0378">Hydrolase</keyword>
<dbReference type="OrthoDB" id="1600564at2759"/>
<evidence type="ECO:0000256" key="3">
    <source>
        <dbReference type="ARBA" id="ARBA00022801"/>
    </source>
</evidence>
<sequence>MDSFSSPSRLNTLNLLVFHMLFIAPSSPNTYFAVLASPCKRLNSIISFGDSLADTGNLLHLSTSNIPPHFAVPPYGETYFHTPTGRFSNGRLIIDFLAQYLEVPLVAPYIGSKYHRSSANIFSSGVNFAVAGATAMDNKFFEQRGVNMTKVQNFPLGTQLGWFKEVLPSLCHTASGCEELFKRSVIFMGEIGGNDYNHALLAGASKELVQTFVPNVVGRIASAVTELLELGAKSIVVPGDLPIGCSAALLTHYMSNSSQQDYDPKTGCLTWLNQFAENHNKLLQTELKRIQERHPQAKIIYADYYNAVMPLYLSPVKLGFSNGALRACCGGTGVYHYNSNVECGKAPATACPNPSFYVNWDGLHLTEATYKFIFQRLIKGPFMIPPFKTLCTV</sequence>
<accession>A0A166EYD1</accession>
<comment type="similarity">
    <text evidence="1">Belongs to the 'GDSL' lipolytic enzyme family.</text>
</comment>
<reference evidence="6" key="1">
    <citation type="journal article" date="2016" name="Nat. Genet.">
        <title>A high-quality carrot genome assembly provides new insights into carotenoid accumulation and asterid genome evolution.</title>
        <authorList>
            <person name="Iorizzo M."/>
            <person name="Ellison S."/>
            <person name="Senalik D."/>
            <person name="Zeng P."/>
            <person name="Satapoomin P."/>
            <person name="Huang J."/>
            <person name="Bowman M."/>
            <person name="Iovene M."/>
            <person name="Sanseverino W."/>
            <person name="Cavagnaro P."/>
            <person name="Yildiz M."/>
            <person name="Macko-Podgorni A."/>
            <person name="Moranska E."/>
            <person name="Grzebelus E."/>
            <person name="Grzebelus D."/>
            <person name="Ashrafi H."/>
            <person name="Zheng Z."/>
            <person name="Cheng S."/>
            <person name="Spooner D."/>
            <person name="Van Deynze A."/>
            <person name="Simon P."/>
        </authorList>
    </citation>
    <scope>NUCLEOTIDE SEQUENCE [LARGE SCALE GENOMIC DNA]</scope>
    <source>
        <tissue evidence="6">Leaf</tissue>
    </source>
</reference>
<organism evidence="6">
    <name type="scientific">Daucus carota subsp. sativus</name>
    <name type="common">Carrot</name>
    <dbReference type="NCBI Taxonomy" id="79200"/>
    <lineage>
        <taxon>Eukaryota</taxon>
        <taxon>Viridiplantae</taxon>
        <taxon>Streptophyta</taxon>
        <taxon>Embryophyta</taxon>
        <taxon>Tracheophyta</taxon>
        <taxon>Spermatophyta</taxon>
        <taxon>Magnoliopsida</taxon>
        <taxon>eudicotyledons</taxon>
        <taxon>Gunneridae</taxon>
        <taxon>Pentapetalae</taxon>
        <taxon>asterids</taxon>
        <taxon>campanulids</taxon>
        <taxon>Apiales</taxon>
        <taxon>Apiaceae</taxon>
        <taxon>Apioideae</taxon>
        <taxon>Scandiceae</taxon>
        <taxon>Daucinae</taxon>
        <taxon>Daucus</taxon>
        <taxon>Daucus sect. Daucus</taxon>
    </lineage>
</organism>
<keyword evidence="2 5" id="KW-0732">Signal</keyword>
<dbReference type="EMBL" id="LNRQ01000002">
    <property type="protein sequence ID" value="KZN07130.1"/>
    <property type="molecule type" value="Genomic_DNA"/>
</dbReference>
<dbReference type="Gramene" id="KZN07130">
    <property type="protein sequence ID" value="KZN07130"/>
    <property type="gene ID" value="DCAR_007967"/>
</dbReference>
<dbReference type="OMA" id="EASACEN"/>
<evidence type="ECO:0000256" key="2">
    <source>
        <dbReference type="ARBA" id="ARBA00022729"/>
    </source>
</evidence>
<gene>
    <name evidence="6" type="ORF">DCAR_007967</name>
</gene>
<protein>
    <submittedName>
        <fullName evidence="6">Uncharacterized protein</fullName>
    </submittedName>
</protein>
<dbReference type="SUPFAM" id="SSF52266">
    <property type="entry name" value="SGNH hydrolase"/>
    <property type="match status" value="1"/>
</dbReference>
<evidence type="ECO:0000256" key="1">
    <source>
        <dbReference type="ARBA" id="ARBA00008668"/>
    </source>
</evidence>
<feature type="chain" id="PRO_5007873029" evidence="5">
    <location>
        <begin position="29"/>
        <end position="393"/>
    </location>
</feature>
<dbReference type="CDD" id="cd01837">
    <property type="entry name" value="SGNH_plant_lipase_like"/>
    <property type="match status" value="1"/>
</dbReference>
<comment type="caution">
    <text evidence="6">The sequence shown here is derived from an EMBL/GenBank/DDBJ whole genome shotgun (WGS) entry which is preliminary data.</text>
</comment>
<proteinExistence type="inferred from homology"/>
<dbReference type="GO" id="GO:0016788">
    <property type="term" value="F:hydrolase activity, acting on ester bonds"/>
    <property type="evidence" value="ECO:0007669"/>
    <property type="project" value="InterPro"/>
</dbReference>
<dbReference type="PANTHER" id="PTHR22835">
    <property type="entry name" value="ZINC FINGER FYVE DOMAIN CONTAINING PROTEIN"/>
    <property type="match status" value="1"/>
</dbReference>
<keyword evidence="4" id="KW-0325">Glycoprotein</keyword>
<dbReference type="Gene3D" id="3.40.50.1110">
    <property type="entry name" value="SGNH hydrolase"/>
    <property type="match status" value="1"/>
</dbReference>
<dbReference type="InterPro" id="IPR036514">
    <property type="entry name" value="SGNH_hydro_sf"/>
</dbReference>
<evidence type="ECO:0000256" key="5">
    <source>
        <dbReference type="SAM" id="SignalP"/>
    </source>
</evidence>
<name>A0A166EYD1_DAUCS</name>
<evidence type="ECO:0000313" key="6">
    <source>
        <dbReference type="EMBL" id="KZN07130.1"/>
    </source>
</evidence>
<dbReference type="PANTHER" id="PTHR22835:SF683">
    <property type="entry name" value="OS05G0506800 PROTEIN"/>
    <property type="match status" value="1"/>
</dbReference>
<feature type="signal peptide" evidence="5">
    <location>
        <begin position="1"/>
        <end position="28"/>
    </location>
</feature>
<dbReference type="Pfam" id="PF00657">
    <property type="entry name" value="Lipase_GDSL"/>
    <property type="match status" value="1"/>
</dbReference>
<dbReference type="InterPro" id="IPR001087">
    <property type="entry name" value="GDSL"/>
</dbReference>
<dbReference type="AlphaFoldDB" id="A0A166EYD1"/>